<evidence type="ECO:0000313" key="2">
    <source>
        <dbReference type="EMBL" id="MCM0622764.1"/>
    </source>
</evidence>
<dbReference type="PANTHER" id="PTHR12110">
    <property type="entry name" value="HYDROXYPYRUVATE ISOMERASE"/>
    <property type="match status" value="1"/>
</dbReference>
<comment type="caution">
    <text evidence="2">The sequence shown here is derived from an EMBL/GenBank/DDBJ whole genome shotgun (WGS) entry which is preliminary data.</text>
</comment>
<dbReference type="GO" id="GO:0016853">
    <property type="term" value="F:isomerase activity"/>
    <property type="evidence" value="ECO:0007669"/>
    <property type="project" value="UniProtKB-KW"/>
</dbReference>
<evidence type="ECO:0000259" key="1">
    <source>
        <dbReference type="Pfam" id="PF01261"/>
    </source>
</evidence>
<feature type="domain" description="Xylose isomerase-like TIM barrel" evidence="1">
    <location>
        <begin position="37"/>
        <end position="272"/>
    </location>
</feature>
<keyword evidence="2" id="KW-0413">Isomerase</keyword>
<protein>
    <submittedName>
        <fullName evidence="2">Sugar phosphate isomerase/epimerase</fullName>
    </submittedName>
</protein>
<dbReference type="Pfam" id="PF01261">
    <property type="entry name" value="AP_endonuc_2"/>
    <property type="match status" value="1"/>
</dbReference>
<dbReference type="AlphaFoldDB" id="A0A9X2IHM6"/>
<dbReference type="InterPro" id="IPR036237">
    <property type="entry name" value="Xyl_isomerase-like_sf"/>
</dbReference>
<dbReference type="EMBL" id="JAMOIL010000048">
    <property type="protein sequence ID" value="MCM0622764.1"/>
    <property type="molecule type" value="Genomic_DNA"/>
</dbReference>
<evidence type="ECO:0000313" key="3">
    <source>
        <dbReference type="Proteomes" id="UP001139485"/>
    </source>
</evidence>
<dbReference type="Proteomes" id="UP001139485">
    <property type="component" value="Unassembled WGS sequence"/>
</dbReference>
<dbReference type="InterPro" id="IPR013022">
    <property type="entry name" value="Xyl_isomerase-like_TIM-brl"/>
</dbReference>
<organism evidence="2 3">
    <name type="scientific">Nocardioides bruguierae</name>
    <dbReference type="NCBI Taxonomy" id="2945102"/>
    <lineage>
        <taxon>Bacteria</taxon>
        <taxon>Bacillati</taxon>
        <taxon>Actinomycetota</taxon>
        <taxon>Actinomycetes</taxon>
        <taxon>Propionibacteriales</taxon>
        <taxon>Nocardioidaceae</taxon>
        <taxon>Nocardioides</taxon>
    </lineage>
</organism>
<keyword evidence="3" id="KW-1185">Reference proteome</keyword>
<dbReference type="PANTHER" id="PTHR12110:SF52">
    <property type="entry name" value="XYLOSE ISOMERASE"/>
    <property type="match status" value="1"/>
</dbReference>
<accession>A0A9X2IHM6</accession>
<dbReference type="InterPro" id="IPR050312">
    <property type="entry name" value="IolE/XylAMocC-like"/>
</dbReference>
<name>A0A9X2IHM6_9ACTN</name>
<proteinExistence type="predicted"/>
<reference evidence="2" key="1">
    <citation type="submission" date="2022-05" db="EMBL/GenBank/DDBJ databases">
        <authorList>
            <person name="Tuo L."/>
        </authorList>
    </citation>
    <scope>NUCLEOTIDE SEQUENCE</scope>
    <source>
        <strain evidence="2">BSK12Z-4</strain>
    </source>
</reference>
<dbReference type="RefSeq" id="WP_250828930.1">
    <property type="nucleotide sequence ID" value="NZ_JAMOIL010000048.1"/>
</dbReference>
<dbReference type="SUPFAM" id="SSF51658">
    <property type="entry name" value="Xylose isomerase-like"/>
    <property type="match status" value="1"/>
</dbReference>
<gene>
    <name evidence="2" type="ORF">M8330_20960</name>
</gene>
<sequence length="288" mass="30540">MTAEAVAPAASRPLVSRLSLNQQTTKSWSLAEALDGCRRHGLESVGVWREPVAEVGLDEAARLVRESGLRVSSLCRGGFVTAAAGPERARALADNRAAIDEAAALGAASLVLVVGGLPADAPRDLVGARQRVADALGELAPYARERGVLLALEPLHPMFAADRAVLSTLGQAVDLAEQHPAEAVGVVVDTYHVWWDPQVLEQVARAAGRIASFQLCDWLTPIPAEALMGRGMPGDGHIDFAPLVDAVLAAGYTGDVEVELFNREIWAADPDEVVATMVERWHTLLSGR</sequence>
<dbReference type="Gene3D" id="3.20.20.150">
    <property type="entry name" value="Divalent-metal-dependent TIM barrel enzymes"/>
    <property type="match status" value="1"/>
</dbReference>